<evidence type="ECO:0000313" key="2">
    <source>
        <dbReference type="EMBL" id="CAF1408376.1"/>
    </source>
</evidence>
<name>A0A815LDD5_9BILA</name>
<comment type="caution">
    <text evidence="2">The sequence shown here is derived from an EMBL/GenBank/DDBJ whole genome shotgun (WGS) entry which is preliminary data.</text>
</comment>
<proteinExistence type="predicted"/>
<dbReference type="Proteomes" id="UP000681967">
    <property type="component" value="Unassembled WGS sequence"/>
</dbReference>
<organism evidence="2 8">
    <name type="scientific">Rotaria magnacalcarata</name>
    <dbReference type="NCBI Taxonomy" id="392030"/>
    <lineage>
        <taxon>Eukaryota</taxon>
        <taxon>Metazoa</taxon>
        <taxon>Spiralia</taxon>
        <taxon>Gnathifera</taxon>
        <taxon>Rotifera</taxon>
        <taxon>Eurotatoria</taxon>
        <taxon>Bdelloidea</taxon>
        <taxon>Philodinida</taxon>
        <taxon>Philodinidae</taxon>
        <taxon>Rotaria</taxon>
    </lineage>
</organism>
<dbReference type="Proteomes" id="UP000663856">
    <property type="component" value="Unassembled WGS sequence"/>
</dbReference>
<keyword evidence="9" id="KW-1185">Reference proteome</keyword>
<evidence type="ECO:0000313" key="5">
    <source>
        <dbReference type="EMBL" id="CAF2264409.1"/>
    </source>
</evidence>
<dbReference type="Proteomes" id="UP000663887">
    <property type="component" value="Unassembled WGS sequence"/>
</dbReference>
<evidence type="ECO:0000313" key="6">
    <source>
        <dbReference type="EMBL" id="CAF4080313.1"/>
    </source>
</evidence>
<gene>
    <name evidence="7" type="ORF">BYL167_LOCUS61950</name>
    <name evidence="1" type="ORF">CJN711_LOCUS13156</name>
    <name evidence="2" type="ORF">KQP761_LOCUS10028</name>
    <name evidence="5" type="ORF">MBJ925_LOCUS38908</name>
    <name evidence="6" type="ORF">OVN521_LOCUS19731</name>
    <name evidence="3" type="ORF">WKI299_LOCUS13419</name>
    <name evidence="4" type="ORF">XDN619_LOCUS27246</name>
</gene>
<dbReference type="EMBL" id="CAJNRF010005061">
    <property type="protein sequence ID" value="CAF2067009.1"/>
    <property type="molecule type" value="Genomic_DNA"/>
</dbReference>
<dbReference type="Proteomes" id="UP000663824">
    <property type="component" value="Unassembled WGS sequence"/>
</dbReference>
<evidence type="ECO:0000313" key="4">
    <source>
        <dbReference type="EMBL" id="CAF2143833.1"/>
    </source>
</evidence>
<dbReference type="EMBL" id="CAJOBH010233635">
    <property type="protein sequence ID" value="CAF5081235.1"/>
    <property type="molecule type" value="Genomic_DNA"/>
</dbReference>
<dbReference type="Proteomes" id="UP000663855">
    <property type="component" value="Unassembled WGS sequence"/>
</dbReference>
<dbReference type="Proteomes" id="UP000663834">
    <property type="component" value="Unassembled WGS sequence"/>
</dbReference>
<dbReference type="OrthoDB" id="10447267at2759"/>
<evidence type="ECO:0000313" key="7">
    <source>
        <dbReference type="EMBL" id="CAF5081235.1"/>
    </source>
</evidence>
<reference evidence="2" key="1">
    <citation type="submission" date="2021-02" db="EMBL/GenBank/DDBJ databases">
        <authorList>
            <person name="Nowell W R."/>
        </authorList>
    </citation>
    <scope>NUCLEOTIDE SEQUENCE</scope>
</reference>
<dbReference type="EMBL" id="CAJNOV010005770">
    <property type="protein sequence ID" value="CAF1224124.1"/>
    <property type="molecule type" value="Genomic_DNA"/>
</dbReference>
<evidence type="ECO:0000313" key="8">
    <source>
        <dbReference type="Proteomes" id="UP000663834"/>
    </source>
</evidence>
<dbReference type="AlphaFoldDB" id="A0A815LDD5"/>
<evidence type="ECO:0000313" key="1">
    <source>
        <dbReference type="EMBL" id="CAF1224124.1"/>
    </source>
</evidence>
<dbReference type="EMBL" id="CAJNRE010021897">
    <property type="protein sequence ID" value="CAF2264409.1"/>
    <property type="molecule type" value="Genomic_DNA"/>
</dbReference>
<sequence>MGSKQSSSEINGVPCSGGCECTLPTNDFNFDRILNDSPRDTYCFYTKTTAKVRISTGATFETNNVGGFIGVDVEAGEKIYVYFRRRGTTTMEYFCWDCLVAKDEAWARSLYLSLIDRGHICSYNNSSNIF</sequence>
<evidence type="ECO:0000313" key="9">
    <source>
        <dbReference type="Proteomes" id="UP000663866"/>
    </source>
</evidence>
<evidence type="ECO:0000313" key="3">
    <source>
        <dbReference type="EMBL" id="CAF2067009.1"/>
    </source>
</evidence>
<dbReference type="EMBL" id="CAJOBG010003775">
    <property type="protein sequence ID" value="CAF4080313.1"/>
    <property type="molecule type" value="Genomic_DNA"/>
</dbReference>
<dbReference type="EMBL" id="CAJNRG010012869">
    <property type="protein sequence ID" value="CAF2143833.1"/>
    <property type="molecule type" value="Genomic_DNA"/>
</dbReference>
<dbReference type="Proteomes" id="UP000663866">
    <property type="component" value="Unassembled WGS sequence"/>
</dbReference>
<dbReference type="EMBL" id="CAJNOW010004200">
    <property type="protein sequence ID" value="CAF1408376.1"/>
    <property type="molecule type" value="Genomic_DNA"/>
</dbReference>
<protein>
    <submittedName>
        <fullName evidence="2">Uncharacterized protein</fullName>
    </submittedName>
</protein>
<accession>A0A815LDD5</accession>